<sequence>MASLSESNLISKLESSTSTPVFPLFCDFLIPFNDIRNPKKNKSQVQTLTRSLAKQFLPFLNRCLSILPKRLSDSSKLRTEESNESPKLVTELFDVYELCLDCLELVSSQLSCKPYMVSIQRVRLLYCLEACGFYKEAENEGFGVLEKLRGLDLGEKKKRKEKLGEFVPNVVENGDAEFAKLVVEVVVAIVKCVALRQGTAGGDYKKVIRLVDEVAPWFRVLDANAYEKLHRVLVTYLGKCTLFLLGELQNFDRDIVRAFSLTSLNEYAKSSLKDQIYKFSRRICSTLLLLQDYDRPSVIVDMLICIFNFLARMCKVEEQNWRIEFVELVSYCANKCLTASTIFCSTFAEHLNKLAGDLCPAMTPTDMILRLYVVGLTYNDSVVKSQLANFTSFESAVNEPAVCIFLSDVVRSHSLASVLGSLRSYFYDRYKENCVSYGVDHKESDCLLCSQKPSHYGITLACTQKDRRDYLLGYLNALEFLCQPLAELINSEKKQIVAKNEVASVSTFLFSIQEAFDQFFDVFLFIHSTASKKEGEEIDEKKTILSVAVAAFTLSIRTKLKFQRNVHLIKHIIASKWIQPRELKYIFASLYNLGVHLYRNKEVNEASKALKLSCRASWTCVVLLCQMFMNKTNGLTDDLSEDLILDFVMEACTRTSFLLDVLSQGGIPKVKKMMVYSLESWSVAEDLFTRLPGPMPLVKQWVKIECKWNKKLDVDDSPTLYDLLSSSPKLSKRTIGKILQQELLAYEGMGTIYPELCQQKQIKIIDILLQDIYFTQDCYLERSRILLQKGRALRASGFEGLTGCIQCVSEAISIINEKCCNTSPTCLQLAVAYCLRALCTQEAVPNSKQVLQDVKAALNVWLSIPVPDDGSILSDSAMPLLYNIFDLLSIKGSIEFHDDMYKLMIRLFEQKHVPLEKFLSMLWESRRLSHALCVSPVCDELLMSLSRDYGEQFKSIDFWMHCLKESPPLLIGFQLNFSYLFTSISWDSCNHRTSFQSDITVDDAKQAAYELISRVPVTCYSVFFAGCLFYDLCEKLLASGQLSEALYYAKEAHRLRTRLFQEKFTYSVEQETEKHIEAGDHTQKLAYGLSNLQVKKSAASELWYSDTISLDFEDSYISPWKILQCYLESTLQVGIVHEIIGNGGEAETFLLWGKNISCQQSLSLYIVAFSSVLGKLYRKKRSWDLSEKELQSAKQTLALNCSAFSCQKCRLVLEITIDQQLADLSRNRIFYAKDVSMEWLHAAERLYKSSLDKLNFSVWKNSISCPEEVEDGMRNKFPCPSTDNPDMTDSVSTTSKPNAKVKTRRCRQTKNNASSLPKEQSSMSGCNTRLTRSRYRSSQNQNSSSSTEVLVLSKHINGNNECDLSDAVNQGKSLSQIRNSTVNFTGEVTCICNKLKCWFCIAVEVQQSGLFMNYIYMKWELIRRQLSLRVLGGRGKCLEIHGQIHEAHENILQSISVLFSRNPFNQTYAPASFSFLLDLVGREFSGDVFAIERAALLYNICWFSLKGYCSKDNRNICCDLSHVQLPKIVSCLMLAFVLCREVPILFQKVSRLLSGIYILSSSSERFSLPPCKVLSEGHWASYFHQASLGTHLTCQFFSSITGKHKTANLVDDQGSQVTGLTCNLPRLAPKSVKDLEQFVTDFFSNLPCTTVICISLIEGPYATLLQDLLMYPSCACAWMLLSRLNFKSQPIVMLLPVGSISEEASDDDAAISGCGEFSENNDMGKHWHCPWGFTVIDKVAPAFKLILEENYLSSSTFPLEDTKENRNSWWMRRKKLDWQLGKLLRNLEDLWLGPWRFVLLGEFSNCKHLDSVQKKLIRNLKSKCKMDVNESFLKVILGGRYALDGGDFFADLVYLEKSCFIGKTLYSDEETCQTLYNEPEGIEKLSDLAIQLLHDALNELEEDSLNREPIILVLDCDIQMLPWENLPVLRNQEVYRMPSVGSICLTLDRSCNHQEQVQQKISAFPSIDPLDAFYLLNPSGDLNSTQVEFENWFKVQNLEGKAGSAPTAEELSSALKSHDLFLYFGHGSGAQYISQQEIQKLENCAATLLMGCSSGSLSLHGCYTPQGTPLSYLLAGSPIIVANLWEVTDKDIDRFGKAMLDGWLKERSNASTDCAQCNLLLKEFEALNLKDPKVTTKRKVQKKKEIETCDSDSLKNCCNHRPRIGSFMSQAREACTLPFLIGASPVCYGVPTGIRKKKDL</sequence>
<accession>A0ACB7HDY9</accession>
<reference evidence="2" key="1">
    <citation type="journal article" date="2016" name="Nat. Biotechnol.">
        <title>Sequencing wild and cultivated cassava and related species reveals extensive interspecific hybridization and genetic diversity.</title>
        <authorList>
            <person name="Bredeson J.V."/>
            <person name="Lyons J.B."/>
            <person name="Prochnik S.E."/>
            <person name="Wu G.A."/>
            <person name="Ha C.M."/>
            <person name="Edsinger-Gonzales E."/>
            <person name="Grimwood J."/>
            <person name="Schmutz J."/>
            <person name="Rabbi I.Y."/>
            <person name="Egesi C."/>
            <person name="Nauluvula P."/>
            <person name="Lebot V."/>
            <person name="Ndunguru J."/>
            <person name="Mkamilo G."/>
            <person name="Bart R.S."/>
            <person name="Setter T.L."/>
            <person name="Gleadow R.M."/>
            <person name="Kulakow P."/>
            <person name="Ferguson M.E."/>
            <person name="Rounsley S."/>
            <person name="Rokhsar D.S."/>
        </authorList>
    </citation>
    <scope>NUCLEOTIDE SEQUENCE [LARGE SCALE GENOMIC DNA]</scope>
    <source>
        <strain evidence="2">cv. AM560-2</strain>
    </source>
</reference>
<dbReference type="Proteomes" id="UP000091857">
    <property type="component" value="Chromosome 7"/>
</dbReference>
<dbReference type="EMBL" id="CM004393">
    <property type="protein sequence ID" value="KAG8650210.1"/>
    <property type="molecule type" value="Genomic_DNA"/>
</dbReference>
<organism evidence="1 2">
    <name type="scientific">Manihot esculenta</name>
    <name type="common">Cassava</name>
    <name type="synonym">Jatropha manihot</name>
    <dbReference type="NCBI Taxonomy" id="3983"/>
    <lineage>
        <taxon>Eukaryota</taxon>
        <taxon>Viridiplantae</taxon>
        <taxon>Streptophyta</taxon>
        <taxon>Embryophyta</taxon>
        <taxon>Tracheophyta</taxon>
        <taxon>Spermatophyta</taxon>
        <taxon>Magnoliopsida</taxon>
        <taxon>eudicotyledons</taxon>
        <taxon>Gunneridae</taxon>
        <taxon>Pentapetalae</taxon>
        <taxon>rosids</taxon>
        <taxon>fabids</taxon>
        <taxon>Malpighiales</taxon>
        <taxon>Euphorbiaceae</taxon>
        <taxon>Crotonoideae</taxon>
        <taxon>Manihoteae</taxon>
        <taxon>Manihot</taxon>
    </lineage>
</organism>
<keyword evidence="2" id="KW-1185">Reference proteome</keyword>
<protein>
    <submittedName>
        <fullName evidence="1">Uncharacterized protein</fullName>
    </submittedName>
</protein>
<gene>
    <name evidence="1" type="ORF">MANES_07G013200v8</name>
</gene>
<name>A0ACB7HDY9_MANES</name>
<evidence type="ECO:0000313" key="2">
    <source>
        <dbReference type="Proteomes" id="UP000091857"/>
    </source>
</evidence>
<proteinExistence type="predicted"/>
<comment type="caution">
    <text evidence="1">The sequence shown here is derived from an EMBL/GenBank/DDBJ whole genome shotgun (WGS) entry which is preliminary data.</text>
</comment>
<evidence type="ECO:0000313" key="1">
    <source>
        <dbReference type="EMBL" id="KAG8650210.1"/>
    </source>
</evidence>